<reference evidence="1 2" key="1">
    <citation type="journal article" date="2021" name="Elife">
        <title>Chloroplast acquisition without the gene transfer in kleptoplastic sea slugs, Plakobranchus ocellatus.</title>
        <authorList>
            <person name="Maeda T."/>
            <person name="Takahashi S."/>
            <person name="Yoshida T."/>
            <person name="Shimamura S."/>
            <person name="Takaki Y."/>
            <person name="Nagai Y."/>
            <person name="Toyoda A."/>
            <person name="Suzuki Y."/>
            <person name="Arimoto A."/>
            <person name="Ishii H."/>
            <person name="Satoh N."/>
            <person name="Nishiyama T."/>
            <person name="Hasebe M."/>
            <person name="Maruyama T."/>
            <person name="Minagawa J."/>
            <person name="Obokata J."/>
            <person name="Shigenobu S."/>
        </authorList>
    </citation>
    <scope>NUCLEOTIDE SEQUENCE [LARGE SCALE GENOMIC DNA]</scope>
</reference>
<gene>
    <name evidence="1" type="ORF">PoB_006943400</name>
</gene>
<protein>
    <submittedName>
        <fullName evidence="1">Uncharacterized protein</fullName>
    </submittedName>
</protein>
<name>A0AAV4DFP3_9GAST</name>
<proteinExistence type="predicted"/>
<evidence type="ECO:0000313" key="2">
    <source>
        <dbReference type="Proteomes" id="UP000735302"/>
    </source>
</evidence>
<dbReference type="AlphaFoldDB" id="A0AAV4DFP3"/>
<comment type="caution">
    <text evidence="1">The sequence shown here is derived from an EMBL/GenBank/DDBJ whole genome shotgun (WGS) entry which is preliminary data.</text>
</comment>
<sequence length="145" mass="16309">MRVMEKSRAFNVTFLSNKELLVSGPGLTATIDWTQKRHAARYQVRLTTSKTGPFSGLMGNLISIPYARLKKLARRGKKFATWVCRAEPTVFSTAVYNKKSEKVFCPQSTESQAGHSEFWKILDSNANCKVHGSFLECEKENLSGE</sequence>
<accession>A0AAV4DFP3</accession>
<keyword evidence="2" id="KW-1185">Reference proteome</keyword>
<dbReference type="Proteomes" id="UP000735302">
    <property type="component" value="Unassembled WGS sequence"/>
</dbReference>
<dbReference type="EMBL" id="BLXT01007821">
    <property type="protein sequence ID" value="GFO42929.1"/>
    <property type="molecule type" value="Genomic_DNA"/>
</dbReference>
<evidence type="ECO:0000313" key="1">
    <source>
        <dbReference type="EMBL" id="GFO42929.1"/>
    </source>
</evidence>
<organism evidence="1 2">
    <name type="scientific">Plakobranchus ocellatus</name>
    <dbReference type="NCBI Taxonomy" id="259542"/>
    <lineage>
        <taxon>Eukaryota</taxon>
        <taxon>Metazoa</taxon>
        <taxon>Spiralia</taxon>
        <taxon>Lophotrochozoa</taxon>
        <taxon>Mollusca</taxon>
        <taxon>Gastropoda</taxon>
        <taxon>Heterobranchia</taxon>
        <taxon>Euthyneura</taxon>
        <taxon>Panpulmonata</taxon>
        <taxon>Sacoglossa</taxon>
        <taxon>Placobranchoidea</taxon>
        <taxon>Plakobranchidae</taxon>
        <taxon>Plakobranchus</taxon>
    </lineage>
</organism>